<keyword evidence="2" id="KW-1185">Reference proteome</keyword>
<dbReference type="InterPro" id="IPR010982">
    <property type="entry name" value="Lambda_DNA-bd_dom_sf"/>
</dbReference>
<dbReference type="Pfam" id="PF10387">
    <property type="entry name" value="DUF2442"/>
    <property type="match status" value="1"/>
</dbReference>
<dbReference type="EMBL" id="FXWL01000005">
    <property type="protein sequence ID" value="SMQ79464.1"/>
    <property type="molecule type" value="Genomic_DNA"/>
</dbReference>
<dbReference type="SUPFAM" id="SSF143880">
    <property type="entry name" value="NE0471 N-terminal domain-like"/>
    <property type="match status" value="1"/>
</dbReference>
<dbReference type="AlphaFoldDB" id="A0A1Y6G006"/>
<evidence type="ECO:0000313" key="1">
    <source>
        <dbReference type="EMBL" id="SMQ79464.1"/>
    </source>
</evidence>
<dbReference type="CDD" id="cd00093">
    <property type="entry name" value="HTH_XRE"/>
    <property type="match status" value="1"/>
</dbReference>
<dbReference type="InterPro" id="IPR001387">
    <property type="entry name" value="Cro/C1-type_HTH"/>
</dbReference>
<dbReference type="GeneID" id="303003426"/>
<reference evidence="2" key="1">
    <citation type="submission" date="2017-04" db="EMBL/GenBank/DDBJ databases">
        <authorList>
            <person name="Varghese N."/>
            <person name="Submissions S."/>
        </authorList>
    </citation>
    <scope>NUCLEOTIDE SEQUENCE [LARGE SCALE GENOMIC DNA]</scope>
    <source>
        <strain evidence="2">UI2</strain>
    </source>
</reference>
<dbReference type="InterPro" id="IPR018841">
    <property type="entry name" value="DUF2442"/>
</dbReference>
<dbReference type="RefSeq" id="WP_021319153.1">
    <property type="nucleotide sequence ID" value="NZ_FXWL01000005.1"/>
</dbReference>
<accession>A0A1Y6G006</accession>
<evidence type="ECO:0008006" key="3">
    <source>
        <dbReference type="Google" id="ProtNLM"/>
    </source>
</evidence>
<proteinExistence type="predicted"/>
<protein>
    <recommendedName>
        <fullName evidence="3">DUF2442 domain-containing protein</fullName>
    </recommendedName>
</protein>
<dbReference type="SUPFAM" id="SSF47413">
    <property type="entry name" value="lambda repressor-like DNA-binding domains"/>
    <property type="match status" value="1"/>
</dbReference>
<evidence type="ECO:0000313" key="2">
    <source>
        <dbReference type="Proteomes" id="UP000194469"/>
    </source>
</evidence>
<organism evidence="1 2">
    <name type="scientific">Sphingopyxis terrae subsp. ummariensis</name>
    <dbReference type="NCBI Taxonomy" id="429001"/>
    <lineage>
        <taxon>Bacteria</taxon>
        <taxon>Pseudomonadati</taxon>
        <taxon>Pseudomonadota</taxon>
        <taxon>Alphaproteobacteria</taxon>
        <taxon>Sphingomonadales</taxon>
        <taxon>Sphingomonadaceae</taxon>
        <taxon>Sphingopyxis</taxon>
    </lineage>
</organism>
<dbReference type="GO" id="GO:0003677">
    <property type="term" value="F:DNA binding"/>
    <property type="evidence" value="ECO:0007669"/>
    <property type="project" value="InterPro"/>
</dbReference>
<gene>
    <name evidence="1" type="ORF">SAMN06295984_3362</name>
</gene>
<sequence>MNVTDKTRTIAAVRAIGPSVLHVSWSDGTAADIELGAILDDRAFAALRDPGEFAKVELGDWGHSLTWPSGVELGADMLWLETLSATGHGDVRAFLEWRLRHALSLSKAADALGVSRRMVAYYSNGEKRVPKPILLACRGWEVSDGLHQAA</sequence>
<name>A0A1Y6G006_9SPHN</name>
<dbReference type="Gene3D" id="1.10.260.40">
    <property type="entry name" value="lambda repressor-like DNA-binding domains"/>
    <property type="match status" value="1"/>
</dbReference>
<dbReference type="Proteomes" id="UP000194469">
    <property type="component" value="Unassembled WGS sequence"/>
</dbReference>
<dbReference type="Gene3D" id="3.30.2020.10">
    <property type="entry name" value="NE0471-like N-terminal domain"/>
    <property type="match status" value="1"/>
</dbReference>
<dbReference type="InterPro" id="IPR036782">
    <property type="entry name" value="NE0471-like_N"/>
</dbReference>